<sequence length="530" mass="58179">MAKPITPRKRVRAGQATMVSAKGKKTIFDYYNDSGLVPAKDQQGRRFKNFEEFKNAVQTRTTAYLNANPEKTPQQALNFVLSQLEQNRLARRDPVKAAEAVQKAAQTKRGTIYKGIPFKINPEGVVDFNKRKYMSDLPQPVYDYIVDTRGEDVAKEYRKAVKKEWEDMGAKGREFKGKTGVEVHRGHWLANKFGAAESARAGDLEIAMMNVLHGADPRGNIEAVKESSRSSMGWLDDFYEWDLVNNKLNVPGSELLTVEDLQGISADEVDVNQRIAQRLEEQRMGTLPEDRTGNLFGSEVREGETLEQAKFRKKEEQARYILETNYNPQSGNPASKADIADAKATVSKSKAQMRANPVGPRGKTQVIPSPGVVERIPTVPEPIVTPQPIQPRQQVQQEVMEVIPRGVKQNGGKVKFSGAARRATKLLPIVPAVLGVGEAFSQAKAGDLKAAQATLAETAVGEVPVVGDILVSDPVASGTLEGAQQQAIRAQQPKSAVAKIIDNPLNELKYIGKQGLRGIKKIGGAILFGY</sequence>
<protein>
    <submittedName>
        <fullName evidence="1">Uncharacterized protein</fullName>
    </submittedName>
</protein>
<dbReference type="EMBL" id="MK016662">
    <property type="protein sequence ID" value="QBP05796.1"/>
    <property type="molecule type" value="Genomic_DNA"/>
</dbReference>
<dbReference type="RefSeq" id="YP_009820933.1">
    <property type="nucleotide sequence ID" value="NC_048171.1"/>
</dbReference>
<proteinExistence type="predicted"/>
<organism evidence="1 2">
    <name type="scientific">Synechococcus phage S-B28</name>
    <dbReference type="NCBI Taxonomy" id="2545435"/>
    <lineage>
        <taxon>Viruses</taxon>
        <taxon>Duplodnaviria</taxon>
        <taxon>Heunggongvirae</taxon>
        <taxon>Uroviricota</taxon>
        <taxon>Caudoviricetes</taxon>
        <taxon>Autographivirales</taxon>
        <taxon>Sechaudvirinae</taxon>
        <taxon>Qadamvirus</taxon>
        <taxon>Qadamvirus SB28</taxon>
    </lineage>
</organism>
<dbReference type="Proteomes" id="UP000295590">
    <property type="component" value="Segment"/>
</dbReference>
<dbReference type="KEGG" id="vg:55012435"/>
<keyword evidence="2" id="KW-1185">Reference proteome</keyword>
<evidence type="ECO:0000313" key="1">
    <source>
        <dbReference type="EMBL" id="QBP05796.1"/>
    </source>
</evidence>
<reference evidence="1 2" key="1">
    <citation type="submission" date="2018-10" db="EMBL/GenBank/DDBJ databases">
        <title>Isolation and Genetic Analysis of a Novel Cyanophage S-LB68 from the Huang Bohai.</title>
        <authorList>
            <person name="Liu X."/>
        </authorList>
    </citation>
    <scope>NUCLEOTIDE SEQUENCE [LARGE SCALE GENOMIC DNA]</scope>
</reference>
<evidence type="ECO:0000313" key="2">
    <source>
        <dbReference type="Proteomes" id="UP000295590"/>
    </source>
</evidence>
<name>A0A482IAK9_9CAUD</name>
<dbReference type="GeneID" id="55012435"/>
<accession>A0A482IAK9</accession>